<dbReference type="Proteomes" id="UP000256970">
    <property type="component" value="Unassembled WGS sequence"/>
</dbReference>
<sequence length="163" mass="16199">MGSKGQQAGDSKIAAAADASAKSSGFVASGDASPSPEAAGQAGGPGLGAMGDIVDAVGGAFSGDGKRVERAVEDLTHEGQGVSRNAKPPHTTSQDWPRGGLQEGTATRSDDSQAEVEVEKYEGTIPSSSPPKAPPSIDQDPPESVTAGPTPGYDARGGDNRAI</sequence>
<reference evidence="2 3" key="1">
    <citation type="submission" date="2016-10" db="EMBL/GenBank/DDBJ databases">
        <authorList>
            <person name="Cai Z."/>
        </authorList>
    </citation>
    <scope>NUCLEOTIDE SEQUENCE [LARGE SCALE GENOMIC DNA]</scope>
</reference>
<evidence type="ECO:0000313" key="3">
    <source>
        <dbReference type="Proteomes" id="UP000256970"/>
    </source>
</evidence>
<name>A0A383WJR3_TETOB</name>
<organism evidence="2 3">
    <name type="scientific">Tetradesmus obliquus</name>
    <name type="common">Green alga</name>
    <name type="synonym">Acutodesmus obliquus</name>
    <dbReference type="NCBI Taxonomy" id="3088"/>
    <lineage>
        <taxon>Eukaryota</taxon>
        <taxon>Viridiplantae</taxon>
        <taxon>Chlorophyta</taxon>
        <taxon>core chlorophytes</taxon>
        <taxon>Chlorophyceae</taxon>
        <taxon>CS clade</taxon>
        <taxon>Sphaeropleales</taxon>
        <taxon>Scenedesmaceae</taxon>
        <taxon>Tetradesmus</taxon>
    </lineage>
</organism>
<dbReference type="EMBL" id="FNXT01001293">
    <property type="protein sequence ID" value="SZX77698.1"/>
    <property type="molecule type" value="Genomic_DNA"/>
</dbReference>
<gene>
    <name evidence="2" type="ORF">BQ4739_LOCUS18044</name>
</gene>
<evidence type="ECO:0000256" key="1">
    <source>
        <dbReference type="SAM" id="MobiDB-lite"/>
    </source>
</evidence>
<feature type="compositionally biased region" description="Low complexity" evidence="1">
    <location>
        <begin position="8"/>
        <end position="25"/>
    </location>
</feature>
<protein>
    <submittedName>
        <fullName evidence="2">Uncharacterized protein</fullName>
    </submittedName>
</protein>
<proteinExistence type="predicted"/>
<dbReference type="AlphaFoldDB" id="A0A383WJR3"/>
<accession>A0A383WJR3</accession>
<keyword evidence="3" id="KW-1185">Reference proteome</keyword>
<feature type="compositionally biased region" description="Basic and acidic residues" evidence="1">
    <location>
        <begin position="64"/>
        <end position="77"/>
    </location>
</feature>
<evidence type="ECO:0000313" key="2">
    <source>
        <dbReference type="EMBL" id="SZX77698.1"/>
    </source>
</evidence>
<feature type="region of interest" description="Disordered" evidence="1">
    <location>
        <begin position="1"/>
        <end position="163"/>
    </location>
</feature>